<dbReference type="InterPro" id="IPR050302">
    <property type="entry name" value="Rab_GAP_TBC_domain"/>
</dbReference>
<evidence type="ECO:0000256" key="4">
    <source>
        <dbReference type="SAM" id="MobiDB-lite"/>
    </source>
</evidence>
<evidence type="ECO:0000259" key="5">
    <source>
        <dbReference type="PROSITE" id="PS50086"/>
    </source>
</evidence>
<feature type="compositionally biased region" description="Basic and acidic residues" evidence="4">
    <location>
        <begin position="108"/>
        <end position="130"/>
    </location>
</feature>
<dbReference type="Pfam" id="PF00566">
    <property type="entry name" value="RabGAP-TBC"/>
    <property type="match status" value="1"/>
</dbReference>
<protein>
    <submittedName>
        <fullName evidence="6">GTPase activating protein (Evi5)</fullName>
    </submittedName>
</protein>
<gene>
    <name evidence="6" type="ORF">IF1G_02892</name>
</gene>
<feature type="domain" description="Rab-GAP TBC" evidence="5">
    <location>
        <begin position="279"/>
        <end position="463"/>
    </location>
</feature>
<dbReference type="Gene3D" id="1.10.8.270">
    <property type="entry name" value="putative rabgap domain of human tbc1 domain family member 14 like domains"/>
    <property type="match status" value="1"/>
</dbReference>
<dbReference type="InterPro" id="IPR000195">
    <property type="entry name" value="Rab-GAP-TBC_dom"/>
</dbReference>
<dbReference type="Gene3D" id="1.10.472.80">
    <property type="entry name" value="Ypt/Rab-GAP domain of gyp1p, domain 3"/>
    <property type="match status" value="1"/>
</dbReference>
<dbReference type="FunFam" id="1.10.8.270:FF:000001">
    <property type="entry name" value="TBC1 domain family member 1"/>
    <property type="match status" value="1"/>
</dbReference>
<dbReference type="SMART" id="SM00164">
    <property type="entry name" value="TBC"/>
    <property type="match status" value="1"/>
</dbReference>
<feature type="compositionally biased region" description="Low complexity" evidence="4">
    <location>
        <begin position="603"/>
        <end position="625"/>
    </location>
</feature>
<dbReference type="SUPFAM" id="SSF47923">
    <property type="entry name" value="Ypt/Rab-GAP domain of gyp1p"/>
    <property type="match status" value="2"/>
</dbReference>
<feature type="compositionally biased region" description="Low complexity" evidence="4">
    <location>
        <begin position="1"/>
        <end position="13"/>
    </location>
</feature>
<dbReference type="PROSITE" id="PS50086">
    <property type="entry name" value="TBC_RABGAP"/>
    <property type="match status" value="1"/>
</dbReference>
<dbReference type="STRING" id="43265.A0A545W846"/>
<evidence type="ECO:0000256" key="2">
    <source>
        <dbReference type="ARBA" id="ARBA00023054"/>
    </source>
</evidence>
<feature type="region of interest" description="Disordered" evidence="4">
    <location>
        <begin position="142"/>
        <end position="181"/>
    </location>
</feature>
<dbReference type="PANTHER" id="PTHR47219:SF9">
    <property type="entry name" value="GTPASE ACTIVATING PROTEIN AND CENTROSOME-ASSOCIATED, ISOFORM B"/>
    <property type="match status" value="1"/>
</dbReference>
<proteinExistence type="predicted"/>
<sequence>MAAAAATEPAATEHGSDANGIHVQETPRTSVDSAQIPPLNAAAEEDADAQTPKMAHDSMVTVRLSEPPSLTLDTSSTSGSEPASSPVVSPETAEPDMYKGSDSSTKLDTTETDRGQIRRESVVIVRDSRTALHRVDTARSLQDELGQCEDNSSDSSEDREEVNWEELEKTEDQQTKDEETDNSTALLLARLEQENAKLATNPKTVKVQAAEKLTAAKTRPPSMAQLRQMMSGPTPPELRYSMLPPPPMTDLEFYAALVKDYQQTAARLPTLLSNKIRKGIPPPLRGVVWVSMSGSRDAQLEETFDRFSGESSPYELIIGKDLGRSFPGVDMFRDPEGDGQRMLGNVLKAFSLYDTKIGYCQGLAFLVGPLLMHMPDKQAFCILVRLMDRYDLRTCFLPDLSGLHVRIYQFRELLRHNFPALSSHLEELQVETAYVSQWFLSFFAVTCPLPMLFRIYDVIFAEGASETLMRVALSLMRKNESRLLACQELEDVMQLLLSRGLWDCYHYDADEFVQDFASLTSIVTREKLAQLEQAYRESLIATANAARTSDITTAATRFLGRIWANSNSKTATLAPGLSAPGKQFNILRRSTSKQSLASTLNSVEASSASVSSSTSTDGTSLSRDSANPEDASCSRESTPVGPKAANSKTNEDRYLHSQIEDLLTALTELQRSNALVTNQLQREREERDEDRRAVRSLLDGLRRRAGSSESEDAEAMSRNLRDSAIAEDIEDEEIDDEHDAAEESDDTATADDRNTNDEASGTDTDEDDGVMPMTDEMQRSLGREETLAALEEPAGPPSTEDLSVLLDRVETRFAAERNSLKHRSSMLLTKSQLREELSQAKAELNAVTLQCQDLNRRIYDMDQEMAATKDQLKDRHSHVRTLHQEKQKLEKQLHSLRTTRASASPSYDAGTKDADADWAGANNKGVNGVGLREFKLGRSRSTPSTQGSLHNKRISSLPQPGDMPSESPPSEHEALLLELVQAKTAEATAKQEAEEAKQKLEALRKATGLAPGDSPSASSVAAGAMGMLGRLTGQGPGSAAPTTEPTGKLSTSASANAVAGGGFWGWRR</sequence>
<accession>A0A545W846</accession>
<feature type="compositionally biased region" description="Polar residues" evidence="4">
    <location>
        <begin position="1040"/>
        <end position="1055"/>
    </location>
</feature>
<dbReference type="Gene3D" id="1.10.10.750">
    <property type="entry name" value="Ypt/Rab-GAP domain of gyp1p, domain 1"/>
    <property type="match status" value="1"/>
</dbReference>
<feature type="region of interest" description="Disordered" evidence="4">
    <location>
        <begin position="1028"/>
        <end position="1055"/>
    </location>
</feature>
<keyword evidence="2 3" id="KW-0175">Coiled coil</keyword>
<feature type="region of interest" description="Disordered" evidence="4">
    <location>
        <begin position="1"/>
        <end position="130"/>
    </location>
</feature>
<feature type="compositionally biased region" description="Acidic residues" evidence="4">
    <location>
        <begin position="151"/>
        <end position="165"/>
    </location>
</feature>
<feature type="region of interest" description="Disordered" evidence="4">
    <location>
        <begin position="932"/>
        <end position="971"/>
    </location>
</feature>
<dbReference type="GO" id="GO:0005096">
    <property type="term" value="F:GTPase activator activity"/>
    <property type="evidence" value="ECO:0007669"/>
    <property type="project" value="UniProtKB-KW"/>
</dbReference>
<dbReference type="InterPro" id="IPR035969">
    <property type="entry name" value="Rab-GAP_TBC_sf"/>
</dbReference>
<dbReference type="FunFam" id="1.10.10.750:FF:000003">
    <property type="entry name" value="GTPase activating protein (Evi5)"/>
    <property type="match status" value="1"/>
</dbReference>
<feature type="compositionally biased region" description="Basic and acidic residues" evidence="4">
    <location>
        <begin position="166"/>
        <end position="177"/>
    </location>
</feature>
<evidence type="ECO:0000313" key="6">
    <source>
        <dbReference type="EMBL" id="TQV98812.1"/>
    </source>
</evidence>
<feature type="compositionally biased region" description="Polar residues" evidence="4">
    <location>
        <begin position="939"/>
        <end position="958"/>
    </location>
</feature>
<feature type="region of interest" description="Disordered" evidence="4">
    <location>
        <begin position="603"/>
        <end position="652"/>
    </location>
</feature>
<dbReference type="EMBL" id="SPUK01000003">
    <property type="protein sequence ID" value="TQV98812.1"/>
    <property type="molecule type" value="Genomic_DNA"/>
</dbReference>
<keyword evidence="7" id="KW-1185">Reference proteome</keyword>
<keyword evidence="1" id="KW-0343">GTPase activation</keyword>
<dbReference type="FunFam" id="1.10.472.80:FF:000027">
    <property type="entry name" value="GTPase activating protein (Evi5)"/>
    <property type="match status" value="1"/>
</dbReference>
<dbReference type="OrthoDB" id="159449at2759"/>
<feature type="coiled-coil region" evidence="3">
    <location>
        <begin position="823"/>
        <end position="899"/>
    </location>
</feature>
<dbReference type="Proteomes" id="UP000315783">
    <property type="component" value="Unassembled WGS sequence"/>
</dbReference>
<feature type="compositionally biased region" description="Low complexity" evidence="4">
    <location>
        <begin position="64"/>
        <end position="91"/>
    </location>
</feature>
<evidence type="ECO:0000256" key="3">
    <source>
        <dbReference type="SAM" id="Coils"/>
    </source>
</evidence>
<feature type="region of interest" description="Disordered" evidence="4">
    <location>
        <begin position="702"/>
        <end position="772"/>
    </location>
</feature>
<dbReference type="GO" id="GO:0031267">
    <property type="term" value="F:small GTPase binding"/>
    <property type="evidence" value="ECO:0007669"/>
    <property type="project" value="TreeGrafter"/>
</dbReference>
<dbReference type="PANTHER" id="PTHR47219">
    <property type="entry name" value="RAB GTPASE-ACTIVATING PROTEIN 1-LIKE"/>
    <property type="match status" value="1"/>
</dbReference>
<reference evidence="6 7" key="1">
    <citation type="journal article" date="2019" name="Appl. Microbiol. Biotechnol.">
        <title>Genome sequence of Isaria javanica and comparative genome analysis insights into family S53 peptidase evolution in fungal entomopathogens.</title>
        <authorList>
            <person name="Lin R."/>
            <person name="Zhang X."/>
            <person name="Xin B."/>
            <person name="Zou M."/>
            <person name="Gao Y."/>
            <person name="Qin F."/>
            <person name="Hu Q."/>
            <person name="Xie B."/>
            <person name="Cheng X."/>
        </authorList>
    </citation>
    <scope>NUCLEOTIDE SEQUENCE [LARGE SCALE GENOMIC DNA]</scope>
    <source>
        <strain evidence="6 7">IJ1G</strain>
    </source>
</reference>
<feature type="coiled-coil region" evidence="3">
    <location>
        <begin position="979"/>
        <end position="1006"/>
    </location>
</feature>
<comment type="caution">
    <text evidence="6">The sequence shown here is derived from an EMBL/GenBank/DDBJ whole genome shotgun (WGS) entry which is preliminary data.</text>
</comment>
<name>A0A545W846_9HYPO</name>
<organism evidence="6 7">
    <name type="scientific">Cordyceps javanica</name>
    <dbReference type="NCBI Taxonomy" id="43265"/>
    <lineage>
        <taxon>Eukaryota</taxon>
        <taxon>Fungi</taxon>
        <taxon>Dikarya</taxon>
        <taxon>Ascomycota</taxon>
        <taxon>Pezizomycotina</taxon>
        <taxon>Sordariomycetes</taxon>
        <taxon>Hypocreomycetidae</taxon>
        <taxon>Hypocreales</taxon>
        <taxon>Cordycipitaceae</taxon>
        <taxon>Cordyceps</taxon>
    </lineage>
</organism>
<evidence type="ECO:0000256" key="1">
    <source>
        <dbReference type="ARBA" id="ARBA00022468"/>
    </source>
</evidence>
<feature type="compositionally biased region" description="Acidic residues" evidence="4">
    <location>
        <begin position="725"/>
        <end position="749"/>
    </location>
</feature>
<evidence type="ECO:0000313" key="7">
    <source>
        <dbReference type="Proteomes" id="UP000315783"/>
    </source>
</evidence>
<dbReference type="AlphaFoldDB" id="A0A545W846"/>